<gene>
    <name evidence="1" type="ORF">PLICRDRAFT_47451</name>
</gene>
<keyword evidence="2" id="KW-1185">Reference proteome</keyword>
<name>A0A0C9SK24_PLICR</name>
<protein>
    <submittedName>
        <fullName evidence="1">Uncharacterized protein</fullName>
    </submittedName>
</protein>
<organism evidence="1 2">
    <name type="scientific">Plicaturopsis crispa FD-325 SS-3</name>
    <dbReference type="NCBI Taxonomy" id="944288"/>
    <lineage>
        <taxon>Eukaryota</taxon>
        <taxon>Fungi</taxon>
        <taxon>Dikarya</taxon>
        <taxon>Basidiomycota</taxon>
        <taxon>Agaricomycotina</taxon>
        <taxon>Agaricomycetes</taxon>
        <taxon>Agaricomycetidae</taxon>
        <taxon>Amylocorticiales</taxon>
        <taxon>Amylocorticiaceae</taxon>
        <taxon>Plicatura</taxon>
        <taxon>Plicaturopsis crispa</taxon>
    </lineage>
</organism>
<reference evidence="1 2" key="1">
    <citation type="submission" date="2014-06" db="EMBL/GenBank/DDBJ databases">
        <title>Evolutionary Origins and Diversification of the Mycorrhizal Mutualists.</title>
        <authorList>
            <consortium name="DOE Joint Genome Institute"/>
            <consortium name="Mycorrhizal Genomics Consortium"/>
            <person name="Kohler A."/>
            <person name="Kuo A."/>
            <person name="Nagy L.G."/>
            <person name="Floudas D."/>
            <person name="Copeland A."/>
            <person name="Barry K.W."/>
            <person name="Cichocki N."/>
            <person name="Veneault-Fourrey C."/>
            <person name="LaButti K."/>
            <person name="Lindquist E.A."/>
            <person name="Lipzen A."/>
            <person name="Lundell T."/>
            <person name="Morin E."/>
            <person name="Murat C."/>
            <person name="Riley R."/>
            <person name="Ohm R."/>
            <person name="Sun H."/>
            <person name="Tunlid A."/>
            <person name="Henrissat B."/>
            <person name="Grigoriev I.V."/>
            <person name="Hibbett D.S."/>
            <person name="Martin F."/>
        </authorList>
    </citation>
    <scope>NUCLEOTIDE SEQUENCE [LARGE SCALE GENOMIC DNA]</scope>
    <source>
        <strain evidence="1 2">FD-325 SS-3</strain>
    </source>
</reference>
<dbReference type="AlphaFoldDB" id="A0A0C9SK24"/>
<evidence type="ECO:0000313" key="2">
    <source>
        <dbReference type="Proteomes" id="UP000053263"/>
    </source>
</evidence>
<sequence>MYSSRRPRGFETRNNILRVVMSKQRLNLVIYLLQPRAHITTRVHLSTSSYGLSFPSFHDRAGSLGVAAVFYHVASLIARIPPGLTVLERLQ</sequence>
<proteinExistence type="predicted"/>
<dbReference type="HOGENOM" id="CLU_2427955_0_0_1"/>
<evidence type="ECO:0000313" key="1">
    <source>
        <dbReference type="EMBL" id="KII82991.1"/>
    </source>
</evidence>
<dbReference type="EMBL" id="KN832590">
    <property type="protein sequence ID" value="KII82991.1"/>
    <property type="molecule type" value="Genomic_DNA"/>
</dbReference>
<dbReference type="Proteomes" id="UP000053263">
    <property type="component" value="Unassembled WGS sequence"/>
</dbReference>
<accession>A0A0C9SK24</accession>